<dbReference type="Proteomes" id="UP001610432">
    <property type="component" value="Unassembled WGS sequence"/>
</dbReference>
<evidence type="ECO:0000313" key="2">
    <source>
        <dbReference type="EMBL" id="KAL2866615.1"/>
    </source>
</evidence>
<organism evidence="2 3">
    <name type="scientific">Aspergillus lucknowensis</name>
    <dbReference type="NCBI Taxonomy" id="176173"/>
    <lineage>
        <taxon>Eukaryota</taxon>
        <taxon>Fungi</taxon>
        <taxon>Dikarya</taxon>
        <taxon>Ascomycota</taxon>
        <taxon>Pezizomycotina</taxon>
        <taxon>Eurotiomycetes</taxon>
        <taxon>Eurotiomycetidae</taxon>
        <taxon>Eurotiales</taxon>
        <taxon>Aspergillaceae</taxon>
        <taxon>Aspergillus</taxon>
        <taxon>Aspergillus subgen. Nidulantes</taxon>
    </lineage>
</organism>
<comment type="caution">
    <text evidence="2">The sequence shown here is derived from an EMBL/GenBank/DDBJ whole genome shotgun (WGS) entry which is preliminary data.</text>
</comment>
<feature type="compositionally biased region" description="Basic and acidic residues" evidence="1">
    <location>
        <begin position="187"/>
        <end position="209"/>
    </location>
</feature>
<gene>
    <name evidence="2" type="ORF">BJX67DRAFT_133806</name>
</gene>
<accession>A0ABR4LPZ0</accession>
<evidence type="ECO:0000256" key="1">
    <source>
        <dbReference type="SAM" id="MobiDB-lite"/>
    </source>
</evidence>
<name>A0ABR4LPZ0_9EURO</name>
<keyword evidence="3" id="KW-1185">Reference proteome</keyword>
<reference evidence="2 3" key="1">
    <citation type="submission" date="2024-07" db="EMBL/GenBank/DDBJ databases">
        <title>Section-level genome sequencing and comparative genomics of Aspergillus sections Usti and Cavernicolus.</title>
        <authorList>
            <consortium name="Lawrence Berkeley National Laboratory"/>
            <person name="Nybo J.L."/>
            <person name="Vesth T.C."/>
            <person name="Theobald S."/>
            <person name="Frisvad J.C."/>
            <person name="Larsen T.O."/>
            <person name="Kjaerboelling I."/>
            <person name="Rothschild-Mancinelli K."/>
            <person name="Lyhne E.K."/>
            <person name="Kogle M.E."/>
            <person name="Barry K."/>
            <person name="Clum A."/>
            <person name="Na H."/>
            <person name="Ledsgaard L."/>
            <person name="Lin J."/>
            <person name="Lipzen A."/>
            <person name="Kuo A."/>
            <person name="Riley R."/>
            <person name="Mondo S."/>
            <person name="Labutti K."/>
            <person name="Haridas S."/>
            <person name="Pangalinan J."/>
            <person name="Salamov A.A."/>
            <person name="Simmons B.A."/>
            <person name="Magnuson J.K."/>
            <person name="Chen J."/>
            <person name="Drula E."/>
            <person name="Henrissat B."/>
            <person name="Wiebenga A."/>
            <person name="Lubbers R.J."/>
            <person name="Gomes A.C."/>
            <person name="Macurrencykelacurrency M.R."/>
            <person name="Stajich J."/>
            <person name="Grigoriev I.V."/>
            <person name="Mortensen U.H."/>
            <person name="De Vries R.P."/>
            <person name="Baker S.E."/>
            <person name="Andersen M.R."/>
        </authorList>
    </citation>
    <scope>NUCLEOTIDE SEQUENCE [LARGE SCALE GENOMIC DNA]</scope>
    <source>
        <strain evidence="2 3">CBS 449.75</strain>
    </source>
</reference>
<sequence length="258" mass="29160">MSTSLTLAPSPEPQRLRCRYHGTFSRECICRRCRSAVDVLLRPAIAKGEPNPMFFWGRKAKAHQRMTSIHVLSLVTSHDNTTVTFSPFLCRCPVIIIQLPLPLLRVLAMVVSLQCSLCTSRDTLDLTLLVLTPKSIIPYGTLNPRACHQMFQPRHKDLQPEAPNARQMPFQRLSSVQNESLTGQVERVSEDGYERSKPSQEPPGDRRRISNEIACQHENCLGKIRSLSRVIVERALSGWLVWRTTFKYRIGVTGIGAV</sequence>
<evidence type="ECO:0000313" key="3">
    <source>
        <dbReference type="Proteomes" id="UP001610432"/>
    </source>
</evidence>
<proteinExistence type="predicted"/>
<dbReference type="EMBL" id="JBFXLQ010000024">
    <property type="protein sequence ID" value="KAL2866615.1"/>
    <property type="molecule type" value="Genomic_DNA"/>
</dbReference>
<protein>
    <submittedName>
        <fullName evidence="2">Uncharacterized protein</fullName>
    </submittedName>
</protein>
<dbReference type="RefSeq" id="XP_070885594.1">
    <property type="nucleotide sequence ID" value="XM_071024574.1"/>
</dbReference>
<dbReference type="GeneID" id="98139646"/>
<feature type="region of interest" description="Disordered" evidence="1">
    <location>
        <begin position="177"/>
        <end position="209"/>
    </location>
</feature>